<sequence>MKLCGRTLVCSGILGLIGVVGAFDCAPSSKSYTIKTAQDAADIITCPTFTGSIIVAADGPKTVSLDGISSILGNIDIENSAQLQSLSSSTLTAVASFTLNNLPKLSNLSFPALTNFSSLTWSNLPSLTECTVATGAVQGEIQDVTIYNTSLKALDWLKWPIGTGLNISNNANLQAFDIPYSAINAGSALTFSNNPNLTTIDVSRLTGIYGGLDVTSNTQVLQMAFDNLEIIGGFVQLSGAFTNVSMPAMSRITGAFTVRSTGDITNLCNSLEKQQLTGHYTCMPNADAHTTTSGGSATPTSTSTSDSDDSSEADSNNGGLGRGEIAGVVIACIVSAILALVAAFFYFRRRLRAKVQEITQKKDANDSDSSLDRHSRKSWSRRA</sequence>
<keyword evidence="5" id="KW-1185">Reference proteome</keyword>
<evidence type="ECO:0000313" key="4">
    <source>
        <dbReference type="EMBL" id="KAF2660507.1"/>
    </source>
</evidence>
<evidence type="ECO:0008006" key="6">
    <source>
        <dbReference type="Google" id="ProtNLM"/>
    </source>
</evidence>
<reference evidence="4" key="1">
    <citation type="journal article" date="2020" name="Stud. Mycol.">
        <title>101 Dothideomycetes genomes: a test case for predicting lifestyles and emergence of pathogens.</title>
        <authorList>
            <person name="Haridas S."/>
            <person name="Albert R."/>
            <person name="Binder M."/>
            <person name="Bloem J."/>
            <person name="Labutti K."/>
            <person name="Salamov A."/>
            <person name="Andreopoulos B."/>
            <person name="Baker S."/>
            <person name="Barry K."/>
            <person name="Bills G."/>
            <person name="Bluhm B."/>
            <person name="Cannon C."/>
            <person name="Castanera R."/>
            <person name="Culley D."/>
            <person name="Daum C."/>
            <person name="Ezra D."/>
            <person name="Gonzalez J."/>
            <person name="Henrissat B."/>
            <person name="Kuo A."/>
            <person name="Liang C."/>
            <person name="Lipzen A."/>
            <person name="Lutzoni F."/>
            <person name="Magnuson J."/>
            <person name="Mondo S."/>
            <person name="Nolan M."/>
            <person name="Ohm R."/>
            <person name="Pangilinan J."/>
            <person name="Park H.-J."/>
            <person name="Ramirez L."/>
            <person name="Alfaro M."/>
            <person name="Sun H."/>
            <person name="Tritt A."/>
            <person name="Yoshinaga Y."/>
            <person name="Zwiers L.-H."/>
            <person name="Turgeon B."/>
            <person name="Goodwin S."/>
            <person name="Spatafora J."/>
            <person name="Crous P."/>
            <person name="Grigoriev I."/>
        </authorList>
    </citation>
    <scope>NUCLEOTIDE SEQUENCE</scope>
    <source>
        <strain evidence="4">CBS 122681</strain>
    </source>
</reference>
<organism evidence="4 5">
    <name type="scientific">Lophiostoma macrostomum CBS 122681</name>
    <dbReference type="NCBI Taxonomy" id="1314788"/>
    <lineage>
        <taxon>Eukaryota</taxon>
        <taxon>Fungi</taxon>
        <taxon>Dikarya</taxon>
        <taxon>Ascomycota</taxon>
        <taxon>Pezizomycotina</taxon>
        <taxon>Dothideomycetes</taxon>
        <taxon>Pleosporomycetidae</taxon>
        <taxon>Pleosporales</taxon>
        <taxon>Lophiostomataceae</taxon>
        <taxon>Lophiostoma</taxon>
    </lineage>
</organism>
<dbReference type="OrthoDB" id="536881at2759"/>
<feature type="signal peptide" evidence="3">
    <location>
        <begin position="1"/>
        <end position="22"/>
    </location>
</feature>
<dbReference type="InterPro" id="IPR032675">
    <property type="entry name" value="LRR_dom_sf"/>
</dbReference>
<feature type="compositionally biased region" description="Basic and acidic residues" evidence="1">
    <location>
        <begin position="359"/>
        <end position="373"/>
    </location>
</feature>
<gene>
    <name evidence="4" type="ORF">K491DRAFT_61315</name>
</gene>
<keyword evidence="2" id="KW-1133">Transmembrane helix</keyword>
<feature type="region of interest" description="Disordered" evidence="1">
    <location>
        <begin position="290"/>
        <end position="318"/>
    </location>
</feature>
<dbReference type="Gene3D" id="3.80.10.10">
    <property type="entry name" value="Ribonuclease Inhibitor"/>
    <property type="match status" value="1"/>
</dbReference>
<dbReference type="EMBL" id="MU004299">
    <property type="protein sequence ID" value="KAF2660507.1"/>
    <property type="molecule type" value="Genomic_DNA"/>
</dbReference>
<name>A0A6A6TMS2_9PLEO</name>
<dbReference type="Proteomes" id="UP000799324">
    <property type="component" value="Unassembled WGS sequence"/>
</dbReference>
<evidence type="ECO:0000256" key="3">
    <source>
        <dbReference type="SAM" id="SignalP"/>
    </source>
</evidence>
<feature type="chain" id="PRO_5025495138" description="GPI-anchored cell wall organization protein Ecm33" evidence="3">
    <location>
        <begin position="23"/>
        <end position="383"/>
    </location>
</feature>
<keyword evidence="2" id="KW-0472">Membrane</keyword>
<dbReference type="SUPFAM" id="SSF52047">
    <property type="entry name" value="RNI-like"/>
    <property type="match status" value="1"/>
</dbReference>
<feature type="compositionally biased region" description="Low complexity" evidence="1">
    <location>
        <begin position="290"/>
        <end position="305"/>
    </location>
</feature>
<evidence type="ECO:0000313" key="5">
    <source>
        <dbReference type="Proteomes" id="UP000799324"/>
    </source>
</evidence>
<accession>A0A6A6TMS2</accession>
<evidence type="ECO:0000256" key="2">
    <source>
        <dbReference type="SAM" id="Phobius"/>
    </source>
</evidence>
<keyword evidence="2" id="KW-0812">Transmembrane</keyword>
<dbReference type="AlphaFoldDB" id="A0A6A6TMS2"/>
<feature type="compositionally biased region" description="Basic residues" evidence="1">
    <location>
        <begin position="374"/>
        <end position="383"/>
    </location>
</feature>
<protein>
    <recommendedName>
        <fullName evidence="6">GPI-anchored cell wall organization protein Ecm33</fullName>
    </recommendedName>
</protein>
<dbReference type="SUPFAM" id="SSF52058">
    <property type="entry name" value="L domain-like"/>
    <property type="match status" value="1"/>
</dbReference>
<feature type="region of interest" description="Disordered" evidence="1">
    <location>
        <begin position="359"/>
        <end position="383"/>
    </location>
</feature>
<keyword evidence="3" id="KW-0732">Signal</keyword>
<feature type="transmembrane region" description="Helical" evidence="2">
    <location>
        <begin position="325"/>
        <end position="347"/>
    </location>
</feature>
<evidence type="ECO:0000256" key="1">
    <source>
        <dbReference type="SAM" id="MobiDB-lite"/>
    </source>
</evidence>
<proteinExistence type="predicted"/>